<protein>
    <recommendedName>
        <fullName evidence="3">Serine/threonine protein kinase</fullName>
    </recommendedName>
</protein>
<dbReference type="EMBL" id="DTDH01000092">
    <property type="protein sequence ID" value="HGT98414.1"/>
    <property type="molecule type" value="Genomic_DNA"/>
</dbReference>
<reference evidence="2" key="1">
    <citation type="journal article" date="2020" name="mSystems">
        <title>Genome- and Community-Level Interaction Insights into Carbon Utilization and Element Cycling Functions of Hydrothermarchaeota in Hydrothermal Sediment.</title>
        <authorList>
            <person name="Zhou Z."/>
            <person name="Liu Y."/>
            <person name="Xu W."/>
            <person name="Pan J."/>
            <person name="Luo Z.H."/>
            <person name="Li M."/>
        </authorList>
    </citation>
    <scope>NUCLEOTIDE SEQUENCE [LARGE SCALE GENOMIC DNA]</scope>
    <source>
        <strain evidence="1">SpSt-629</strain>
        <strain evidence="2">SpSt-688</strain>
    </source>
</reference>
<dbReference type="EMBL" id="DTAU01000155">
    <property type="protein sequence ID" value="HFQ79728.1"/>
    <property type="molecule type" value="Genomic_DNA"/>
</dbReference>
<comment type="caution">
    <text evidence="2">The sequence shown here is derived from an EMBL/GenBank/DDBJ whole genome shotgun (WGS) entry which is preliminary data.</text>
</comment>
<evidence type="ECO:0000313" key="1">
    <source>
        <dbReference type="EMBL" id="HFQ79728.1"/>
    </source>
</evidence>
<name>A0A7J3MXZ8_9CREN</name>
<dbReference type="InterPro" id="IPR011009">
    <property type="entry name" value="Kinase-like_dom_sf"/>
</dbReference>
<gene>
    <name evidence="1" type="ORF">ENT99_08565</name>
    <name evidence="2" type="ORF">ENU64_03185</name>
</gene>
<evidence type="ECO:0000313" key="2">
    <source>
        <dbReference type="EMBL" id="HGT98414.1"/>
    </source>
</evidence>
<dbReference type="SUPFAM" id="SSF56112">
    <property type="entry name" value="Protein kinase-like (PK-like)"/>
    <property type="match status" value="1"/>
</dbReference>
<proteinExistence type="predicted"/>
<organism evidence="2">
    <name type="scientific">Ignisphaera aggregans</name>
    <dbReference type="NCBI Taxonomy" id="334771"/>
    <lineage>
        <taxon>Archaea</taxon>
        <taxon>Thermoproteota</taxon>
        <taxon>Thermoprotei</taxon>
        <taxon>Desulfurococcales</taxon>
        <taxon>Desulfurococcaceae</taxon>
        <taxon>Ignisphaera</taxon>
    </lineage>
</organism>
<sequence>MLCREYNLQSIHDHNTLCRILCYPRCDSTCFNRRIEDIERSGIDAVYSFGKIAISRGVYVVGKGHSSIVALAHHSLYGVVALKIRRTDSKRFSLVWEAEMLSKASATGFVPKVYMATEDVLVREYIDGPTLAEFFMNIKNNREILLKVIESLLKASYHMDKIGIDLVEISRPFNQVVYLCENPSKPFFIDLESAKISLQPSNVTKVLGFIINGTINGAKIREIIGIEPDKVGILMNLAKSYKADSIWKKNIVDELVKIIIG</sequence>
<dbReference type="AlphaFoldDB" id="A0A7J3MXZ8"/>
<accession>A0A7J3MXZ8</accession>
<evidence type="ECO:0008006" key="3">
    <source>
        <dbReference type="Google" id="ProtNLM"/>
    </source>
</evidence>